<dbReference type="CDD" id="cd06257">
    <property type="entry name" value="DnaJ"/>
    <property type="match status" value="1"/>
</dbReference>
<dbReference type="InterPro" id="IPR018253">
    <property type="entry name" value="DnaJ_domain_CS"/>
</dbReference>
<evidence type="ECO:0000313" key="4">
    <source>
        <dbReference type="Proteomes" id="UP000050794"/>
    </source>
</evidence>
<dbReference type="PRINTS" id="PR00625">
    <property type="entry name" value="JDOMAIN"/>
</dbReference>
<keyword evidence="1" id="KW-0175">Coiled coil</keyword>
<dbReference type="SMART" id="SM00271">
    <property type="entry name" value="DnaJ"/>
    <property type="match status" value="1"/>
</dbReference>
<accession>A0A183UV03</accession>
<dbReference type="GO" id="GO:0005737">
    <property type="term" value="C:cytoplasm"/>
    <property type="evidence" value="ECO:0007669"/>
    <property type="project" value="TreeGrafter"/>
</dbReference>
<gene>
    <name evidence="3" type="ORF">TCNE_LOCUS12326</name>
</gene>
<dbReference type="SUPFAM" id="SSF46565">
    <property type="entry name" value="Chaperone J-domain"/>
    <property type="match status" value="1"/>
</dbReference>
<protein>
    <submittedName>
        <fullName evidence="5">J domain-containing protein</fullName>
    </submittedName>
</protein>
<organism evidence="4 5">
    <name type="scientific">Toxocara canis</name>
    <name type="common">Canine roundworm</name>
    <dbReference type="NCBI Taxonomy" id="6265"/>
    <lineage>
        <taxon>Eukaryota</taxon>
        <taxon>Metazoa</taxon>
        <taxon>Ecdysozoa</taxon>
        <taxon>Nematoda</taxon>
        <taxon>Chromadorea</taxon>
        <taxon>Rhabditida</taxon>
        <taxon>Spirurina</taxon>
        <taxon>Ascaridomorpha</taxon>
        <taxon>Ascaridoidea</taxon>
        <taxon>Toxocaridae</taxon>
        <taxon>Toxocara</taxon>
    </lineage>
</organism>
<sequence length="310" mass="35478">MTSTFADDAKRLFGTTNLYDLLQLQGTRKSRQNLSQDASRIVAESCNPVITAELEYPSTIDNHGLLALLEPMVFANFLFSVKKAFFKQSLQYHPDRCVEECAKKEATEKFQIISRAYAVLGDEQKRKLYDETGLLDDAEVSGDDADWMERWRVLFPEITVEDIDAFIKKYRVIAEVLAESGEEHTAIKESFIKNKGDMNKIMDEVIGLTYEDEDRVRKIIDKMIEKGELKATRYYAAEPAKRKEKRRKAAEKEAKEAEQVLRELKAKEGTTELKALIRKRQLDRDSFLDDLAAKYAKPSAKGKKKKKTAG</sequence>
<dbReference type="InterPro" id="IPR056453">
    <property type="entry name" value="HTH_DNAJC9"/>
</dbReference>
<dbReference type="EMBL" id="UYWY01021211">
    <property type="protein sequence ID" value="VDM43647.1"/>
    <property type="molecule type" value="Genomic_DNA"/>
</dbReference>
<feature type="coiled-coil region" evidence="1">
    <location>
        <begin position="240"/>
        <end position="270"/>
    </location>
</feature>
<evidence type="ECO:0000259" key="2">
    <source>
        <dbReference type="PROSITE" id="PS50076"/>
    </source>
</evidence>
<dbReference type="Pfam" id="PF00226">
    <property type="entry name" value="DnaJ"/>
    <property type="match status" value="1"/>
</dbReference>
<dbReference type="PROSITE" id="PS00636">
    <property type="entry name" value="DNAJ_1"/>
    <property type="match status" value="1"/>
</dbReference>
<proteinExistence type="predicted"/>
<name>A0A183UV03_TOXCA</name>
<dbReference type="InterPro" id="IPR036869">
    <property type="entry name" value="J_dom_sf"/>
</dbReference>
<dbReference type="GO" id="GO:0031072">
    <property type="term" value="F:heat shock protein binding"/>
    <property type="evidence" value="ECO:0007669"/>
    <property type="project" value="TreeGrafter"/>
</dbReference>
<dbReference type="PANTHER" id="PTHR44144:SF1">
    <property type="entry name" value="DNAJ HOMOLOG SUBFAMILY C MEMBER 9"/>
    <property type="match status" value="1"/>
</dbReference>
<feature type="domain" description="J" evidence="2">
    <location>
        <begin position="61"/>
        <end position="133"/>
    </location>
</feature>
<dbReference type="WBParaSite" id="TCNE_0001232301-mRNA-1">
    <property type="protein sequence ID" value="TCNE_0001232301-mRNA-1"/>
    <property type="gene ID" value="TCNE_0001232301"/>
</dbReference>
<keyword evidence="4" id="KW-1185">Reference proteome</keyword>
<dbReference type="Gene3D" id="1.10.287.110">
    <property type="entry name" value="DnaJ domain"/>
    <property type="match status" value="1"/>
</dbReference>
<evidence type="ECO:0000313" key="3">
    <source>
        <dbReference type="EMBL" id="VDM43647.1"/>
    </source>
</evidence>
<dbReference type="Proteomes" id="UP000050794">
    <property type="component" value="Unassembled WGS sequence"/>
</dbReference>
<dbReference type="Pfam" id="PF23302">
    <property type="entry name" value="HTH_DNAJC9"/>
    <property type="match status" value="1"/>
</dbReference>
<reference evidence="5" key="1">
    <citation type="submission" date="2016-06" db="UniProtKB">
        <authorList>
            <consortium name="WormBaseParasite"/>
        </authorList>
    </citation>
    <scope>IDENTIFICATION</scope>
</reference>
<reference evidence="3 4" key="2">
    <citation type="submission" date="2018-11" db="EMBL/GenBank/DDBJ databases">
        <authorList>
            <consortium name="Pathogen Informatics"/>
        </authorList>
    </citation>
    <scope>NUCLEOTIDE SEQUENCE [LARGE SCALE GENOMIC DNA]</scope>
</reference>
<evidence type="ECO:0000313" key="5">
    <source>
        <dbReference type="WBParaSite" id="TCNE_0001232301-mRNA-1"/>
    </source>
</evidence>
<dbReference type="GO" id="GO:0005634">
    <property type="term" value="C:nucleus"/>
    <property type="evidence" value="ECO:0007669"/>
    <property type="project" value="TreeGrafter"/>
</dbReference>
<dbReference type="PROSITE" id="PS50076">
    <property type="entry name" value="DNAJ_2"/>
    <property type="match status" value="1"/>
</dbReference>
<dbReference type="PANTHER" id="PTHR44144">
    <property type="entry name" value="DNAJ HOMOLOG SUBFAMILY C MEMBER 9"/>
    <property type="match status" value="1"/>
</dbReference>
<dbReference type="InterPro" id="IPR052594">
    <property type="entry name" value="J_domain-containing_protein"/>
</dbReference>
<evidence type="ECO:0000256" key="1">
    <source>
        <dbReference type="SAM" id="Coils"/>
    </source>
</evidence>
<dbReference type="InterPro" id="IPR001623">
    <property type="entry name" value="DnaJ_domain"/>
</dbReference>
<dbReference type="AlphaFoldDB" id="A0A183UV03"/>